<proteinExistence type="predicted"/>
<gene>
    <name evidence="1" type="ORF">CGLO_14077</name>
</gene>
<dbReference type="HOGENOM" id="CLU_3419403_0_0_1"/>
<organism evidence="1 2">
    <name type="scientific">Colletotrichum gloeosporioides (strain Cg-14)</name>
    <name type="common">Anthracnose fungus</name>
    <name type="synonym">Glomerella cingulata</name>
    <dbReference type="NCBI Taxonomy" id="1237896"/>
    <lineage>
        <taxon>Eukaryota</taxon>
        <taxon>Fungi</taxon>
        <taxon>Dikarya</taxon>
        <taxon>Ascomycota</taxon>
        <taxon>Pezizomycotina</taxon>
        <taxon>Sordariomycetes</taxon>
        <taxon>Hypocreomycetidae</taxon>
        <taxon>Glomerellales</taxon>
        <taxon>Glomerellaceae</taxon>
        <taxon>Colletotrichum</taxon>
        <taxon>Colletotrichum gloeosporioides species complex</taxon>
    </lineage>
</organism>
<sequence>MRPKEKKNKGKLTITKNKWTRFFVK</sequence>
<evidence type="ECO:0000313" key="1">
    <source>
        <dbReference type="EMBL" id="EQB46848.1"/>
    </source>
</evidence>
<dbReference type="AlphaFoldDB" id="T0K283"/>
<name>T0K283_COLGC</name>
<dbReference type="EMBL" id="AMYD01003230">
    <property type="protein sequence ID" value="EQB46848.1"/>
    <property type="molecule type" value="Genomic_DNA"/>
</dbReference>
<dbReference type="Proteomes" id="UP000015530">
    <property type="component" value="Unassembled WGS sequence"/>
</dbReference>
<accession>T0K283</accession>
<evidence type="ECO:0000313" key="2">
    <source>
        <dbReference type="Proteomes" id="UP000015530"/>
    </source>
</evidence>
<reference evidence="2" key="1">
    <citation type="journal article" date="2013" name="Mol. Plant Microbe Interact.">
        <title>Global aspects of pacC regulation of pathogenicity genes in Colletotrichum gloeosporioides as revealed by transcriptome analysis.</title>
        <authorList>
            <person name="Alkan N."/>
            <person name="Meng X."/>
            <person name="Friedlander G."/>
            <person name="Reuveni E."/>
            <person name="Sukno S."/>
            <person name="Sherman A."/>
            <person name="Thon M."/>
            <person name="Fluhr R."/>
            <person name="Prusky D."/>
        </authorList>
    </citation>
    <scope>NUCLEOTIDE SEQUENCE [LARGE SCALE GENOMIC DNA]</scope>
    <source>
        <strain evidence="2">Cg-14</strain>
    </source>
</reference>
<protein>
    <submittedName>
        <fullName evidence="1">Uncharacterized protein</fullName>
    </submittedName>
</protein>
<comment type="caution">
    <text evidence="1">The sequence shown here is derived from an EMBL/GenBank/DDBJ whole genome shotgun (WGS) entry which is preliminary data.</text>
</comment>